<proteinExistence type="predicted"/>
<feature type="signal peptide" evidence="1">
    <location>
        <begin position="1"/>
        <end position="22"/>
    </location>
</feature>
<organism evidence="2 3">
    <name type="scientific">Paenibacillus barengoltzii J12</name>
    <dbReference type="NCBI Taxonomy" id="935846"/>
    <lineage>
        <taxon>Bacteria</taxon>
        <taxon>Bacillati</taxon>
        <taxon>Bacillota</taxon>
        <taxon>Bacilli</taxon>
        <taxon>Bacillales</taxon>
        <taxon>Paenibacillaceae</taxon>
        <taxon>Paenibacillus</taxon>
    </lineage>
</organism>
<feature type="chain" id="PRO_5046013681" evidence="1">
    <location>
        <begin position="23"/>
        <end position="842"/>
    </location>
</feature>
<protein>
    <submittedName>
        <fullName evidence="2">Uncharacterized protein</fullName>
    </submittedName>
</protein>
<sequence length="842" mass="91320">MLSRTKWIVASLAVATLMSQSAAGYVGAAATNTKAKSTSQTSVKTLNNLTGVNIGAKSTVKLTNINILSQDDESILTYTLTFYNNGSTALSLLDYWSKVKTKSGVIYSVSAINSDKDKKKVVPGSSVSVTYTTKIAKGLKYSDLNFQVIKWNFSIPGYEQVLGTIKIPASYTVATPVNTTRKITFGDYTANAKVSNVSVIGLGANNYVSVALQLHNLGSKTIENPNLKYVIQTPSGTPFALTSDGTSSNLQIYPQEGKTLNLIAKIPKTVNLANLQLLLVQTDESTKTDLPIATLNLGTKKGQNSITAVDKEKILMIDNSPISTRIDSVSRNQSFGQSNLSIQFALTNKGDQAVTLPNYAFEIQSGSKSYSLTASGLSETVLEPGEEQIISIDGTIPVIANSDALELILKTPAGSSNSTGETPSTNNLATAYPIAGYKLPDYIEMQYAIGQERIVKNNDGTFGVTLDDIQKLPWEDGNILATKITITNKGTRAAKLPEFAGAYKLDLTELSGTVQLINSNTTQVLGVGEKASVYVAANIPSSLSFSQLQVQLLQKLSAEKTSNWVMFSNYGKTSDLDVIADGSYFNLDTAGKKSDLQTRKTYMYKGSTNDIIYTELILKNRENKQTVPPMLTGYFLTDQGQYYKAEVNQVKRSIGPEAASIVTFSARVPKGTVVSNWKLVIGESISDNKFTAPEGTPTGYVNASAMELNLDSRDIKNTLKDIQLFPYTLSVKEVVGNTSSSGLQVKLKYDLSRDLAFEMGTFQHKFILEVVDSSGARFEKEIELEKDFIVGGNQSYSYVISDPIFATSRTGGFQFSIYDSYQGEKTKIATSTAYYSNSSLYE</sequence>
<reference evidence="2 3" key="1">
    <citation type="submission" date="2017-04" db="EMBL/GenBank/DDBJ databases">
        <authorList>
            <person name="Varghese N."/>
            <person name="Submissions S."/>
        </authorList>
    </citation>
    <scope>NUCLEOTIDE SEQUENCE [LARGE SCALE GENOMIC DNA]</scope>
    <source>
        <strain evidence="2 3">J12</strain>
    </source>
</reference>
<evidence type="ECO:0000256" key="1">
    <source>
        <dbReference type="SAM" id="SignalP"/>
    </source>
</evidence>
<accession>A0ABY1LSF2</accession>
<evidence type="ECO:0000313" key="3">
    <source>
        <dbReference type="Proteomes" id="UP000192939"/>
    </source>
</evidence>
<name>A0ABY1LSF2_9BACL</name>
<keyword evidence="3" id="KW-1185">Reference proteome</keyword>
<dbReference type="Proteomes" id="UP000192939">
    <property type="component" value="Unassembled WGS sequence"/>
</dbReference>
<comment type="caution">
    <text evidence="2">The sequence shown here is derived from an EMBL/GenBank/DDBJ whole genome shotgun (WGS) entry which is preliminary data.</text>
</comment>
<evidence type="ECO:0000313" key="2">
    <source>
        <dbReference type="EMBL" id="SME94675.1"/>
    </source>
</evidence>
<keyword evidence="1" id="KW-0732">Signal</keyword>
<dbReference type="EMBL" id="FXAE01000002">
    <property type="protein sequence ID" value="SME94675.1"/>
    <property type="molecule type" value="Genomic_DNA"/>
</dbReference>
<gene>
    <name evidence="2" type="ORF">SAMN02744124_00379</name>
</gene>